<dbReference type="SUPFAM" id="SSF47240">
    <property type="entry name" value="Ferritin-like"/>
    <property type="match status" value="1"/>
</dbReference>
<sequence>MSMLRKTRIDLSVDVRQHMVELLNRHVTDLTDLFIQTKLAHWNVRGSHFIAYHELFDELAGHLNELTDTVAERVTALGGTAGLPVQGIASQTSVPAWSLETTKDLSVLEALAERWAVVANSAREAIYKSAEDDPDTSDLFTEVSRQLDKDLWFLEAHLSE</sequence>
<dbReference type="InterPro" id="IPR002177">
    <property type="entry name" value="DPS_DNA-bd"/>
</dbReference>
<dbReference type="InterPro" id="IPR009078">
    <property type="entry name" value="Ferritin-like_SF"/>
</dbReference>
<comment type="similarity">
    <text evidence="1 2">Belongs to the Dps family.</text>
</comment>
<organism evidence="4 5">
    <name type="scientific">Alicyclobacillus fastidiosus</name>
    <dbReference type="NCBI Taxonomy" id="392011"/>
    <lineage>
        <taxon>Bacteria</taxon>
        <taxon>Bacillati</taxon>
        <taxon>Bacillota</taxon>
        <taxon>Bacilli</taxon>
        <taxon>Bacillales</taxon>
        <taxon>Alicyclobacillaceae</taxon>
        <taxon>Alicyclobacillus</taxon>
    </lineage>
</organism>
<dbReference type="PIRSF" id="PIRSF005900">
    <property type="entry name" value="Dps"/>
    <property type="match status" value="1"/>
</dbReference>
<evidence type="ECO:0000256" key="1">
    <source>
        <dbReference type="ARBA" id="ARBA00009497"/>
    </source>
</evidence>
<dbReference type="CDD" id="cd01043">
    <property type="entry name" value="DPS"/>
    <property type="match status" value="1"/>
</dbReference>
<dbReference type="InterPro" id="IPR008331">
    <property type="entry name" value="Ferritin_DPS_dom"/>
</dbReference>
<evidence type="ECO:0000259" key="3">
    <source>
        <dbReference type="Pfam" id="PF00210"/>
    </source>
</evidence>
<dbReference type="InterPro" id="IPR012347">
    <property type="entry name" value="Ferritin-like"/>
</dbReference>
<dbReference type="Proteomes" id="UP001579974">
    <property type="component" value="Unassembled WGS sequence"/>
</dbReference>
<dbReference type="PANTHER" id="PTHR42932">
    <property type="entry name" value="GENERAL STRESS PROTEIN 20U"/>
    <property type="match status" value="1"/>
</dbReference>
<accession>A0ABV5AC55</accession>
<keyword evidence="5" id="KW-1185">Reference proteome</keyword>
<protein>
    <submittedName>
        <fullName evidence="4">DNA starvation/stationary phase protection protein Dps</fullName>
    </submittedName>
</protein>
<dbReference type="EMBL" id="JBDXSU010000003">
    <property type="protein sequence ID" value="MFB5189768.1"/>
    <property type="molecule type" value="Genomic_DNA"/>
</dbReference>
<dbReference type="Pfam" id="PF00210">
    <property type="entry name" value="Ferritin"/>
    <property type="match status" value="1"/>
</dbReference>
<name>A0ABV5AC55_9BACL</name>
<evidence type="ECO:0000256" key="2">
    <source>
        <dbReference type="RuleBase" id="RU003875"/>
    </source>
</evidence>
<dbReference type="NCBIfam" id="NF006975">
    <property type="entry name" value="PRK09448.1"/>
    <property type="match status" value="1"/>
</dbReference>
<gene>
    <name evidence="4" type="primary">dps</name>
    <name evidence="4" type="synonym">pexB</name>
    <name evidence="4" type="ORF">KKP3000_003046</name>
</gene>
<comment type="caution">
    <text evidence="4">The sequence shown here is derived from an EMBL/GenBank/DDBJ whole genome shotgun (WGS) entry which is preliminary data.</text>
</comment>
<proteinExistence type="inferred from homology"/>
<dbReference type="RefSeq" id="WP_275475189.1">
    <property type="nucleotide sequence ID" value="NZ_CP162940.1"/>
</dbReference>
<dbReference type="Gene3D" id="1.20.1260.10">
    <property type="match status" value="1"/>
</dbReference>
<evidence type="ECO:0000313" key="4">
    <source>
        <dbReference type="EMBL" id="MFB5189768.1"/>
    </source>
</evidence>
<dbReference type="PRINTS" id="PR01346">
    <property type="entry name" value="HELNAPAPROT"/>
</dbReference>
<evidence type="ECO:0000313" key="5">
    <source>
        <dbReference type="Proteomes" id="UP001579974"/>
    </source>
</evidence>
<reference evidence="4 5" key="1">
    <citation type="journal article" date="2024" name="Int. J. Mol. Sci.">
        <title>Exploration of Alicyclobacillus spp. Genome in Search of Antibiotic Resistance.</title>
        <authorList>
            <person name="Bucka-Kolendo J."/>
            <person name="Kiousi D.E."/>
            <person name="Dekowska A."/>
            <person name="Mikolajczuk-Szczyrba A."/>
            <person name="Karadedos D.M."/>
            <person name="Michael P."/>
            <person name="Galanis A."/>
            <person name="Sokolowska B."/>
        </authorList>
    </citation>
    <scope>NUCLEOTIDE SEQUENCE [LARGE SCALE GENOMIC DNA]</scope>
    <source>
        <strain evidence="4 5">KKP 3000</strain>
    </source>
</reference>
<dbReference type="PANTHER" id="PTHR42932:SF3">
    <property type="entry name" value="DNA PROTECTION DURING STARVATION PROTEIN"/>
    <property type="match status" value="1"/>
</dbReference>
<feature type="domain" description="Ferritin/DPS" evidence="3">
    <location>
        <begin position="21"/>
        <end position="159"/>
    </location>
</feature>